<organism evidence="1 2">
    <name type="scientific">Kingdonia uniflora</name>
    <dbReference type="NCBI Taxonomy" id="39325"/>
    <lineage>
        <taxon>Eukaryota</taxon>
        <taxon>Viridiplantae</taxon>
        <taxon>Streptophyta</taxon>
        <taxon>Embryophyta</taxon>
        <taxon>Tracheophyta</taxon>
        <taxon>Spermatophyta</taxon>
        <taxon>Magnoliopsida</taxon>
        <taxon>Ranunculales</taxon>
        <taxon>Circaeasteraceae</taxon>
        <taxon>Kingdonia</taxon>
    </lineage>
</organism>
<reference evidence="1 2" key="1">
    <citation type="journal article" date="2020" name="IScience">
        <title>Genome Sequencing of the Endangered Kingdonia uniflora (Circaeasteraceae, Ranunculales) Reveals Potential Mechanisms of Evolutionary Specialization.</title>
        <authorList>
            <person name="Sun Y."/>
            <person name="Deng T."/>
            <person name="Zhang A."/>
            <person name="Moore M.J."/>
            <person name="Landis J.B."/>
            <person name="Lin N."/>
            <person name="Zhang H."/>
            <person name="Zhang X."/>
            <person name="Huang J."/>
            <person name="Zhang X."/>
            <person name="Sun H."/>
            <person name="Wang H."/>
        </authorList>
    </citation>
    <scope>NUCLEOTIDE SEQUENCE [LARGE SCALE GENOMIC DNA]</scope>
    <source>
        <strain evidence="1">TB1705</strain>
        <tissue evidence="1">Leaf</tissue>
    </source>
</reference>
<dbReference type="InterPro" id="IPR034590">
    <property type="entry name" value="POLYCHOME/GIG1"/>
</dbReference>
<dbReference type="OrthoDB" id="1916775at2759"/>
<gene>
    <name evidence="1" type="ORF">GIB67_012857</name>
</gene>
<comment type="caution">
    <text evidence="1">The sequence shown here is derived from an EMBL/GenBank/DDBJ whole genome shotgun (WGS) entry which is preliminary data.</text>
</comment>
<dbReference type="Proteomes" id="UP000541444">
    <property type="component" value="Unassembled WGS sequence"/>
</dbReference>
<name>A0A7J7NG26_9MAGN</name>
<keyword evidence="2" id="KW-1185">Reference proteome</keyword>
<proteinExistence type="predicted"/>
<dbReference type="EMBL" id="JACGCM010000816">
    <property type="protein sequence ID" value="KAF6165960.1"/>
    <property type="molecule type" value="Genomic_DNA"/>
</dbReference>
<dbReference type="PANTHER" id="PTHR35119">
    <property type="entry name" value="PROTEIN POLYCHOME"/>
    <property type="match status" value="1"/>
</dbReference>
<sequence length="242" mass="27476">MSPVSHWGRSIRGRSMWVESELNESPLRFSNSMIGRNIFDSPIQIRTRPAHAEYRGGVRMMGLPHSRGGRRGRGVGLFGSVTPLLGVENRHLRGAGRGRGRSLRNSVLPSWYPRRPLGDITAVVNAIERRRIQSEGDSFPSRQELQIFNDADDCAPLEHHRSSLATPTPTVNMIRSKLAGPIQKVLHDYQGEREELTPQKKLLNSIDLVQKAVLKEFRKMEKTPEAKRAERDKKVRILMSMR</sequence>
<accession>A0A7J7NG26</accession>
<dbReference type="AlphaFoldDB" id="A0A7J7NG26"/>
<dbReference type="PANTHER" id="PTHR35119:SF1">
    <property type="entry name" value="PROTEIN POLYCHOME"/>
    <property type="match status" value="1"/>
</dbReference>
<evidence type="ECO:0000313" key="1">
    <source>
        <dbReference type="EMBL" id="KAF6165960.1"/>
    </source>
</evidence>
<evidence type="ECO:0000313" key="2">
    <source>
        <dbReference type="Proteomes" id="UP000541444"/>
    </source>
</evidence>
<dbReference type="GO" id="GO:0051783">
    <property type="term" value="P:regulation of nuclear division"/>
    <property type="evidence" value="ECO:0007669"/>
    <property type="project" value="InterPro"/>
</dbReference>
<protein>
    <submittedName>
        <fullName evidence="1">Uncharacterized protein</fullName>
    </submittedName>
</protein>
<dbReference type="GO" id="GO:0005634">
    <property type="term" value="C:nucleus"/>
    <property type="evidence" value="ECO:0007669"/>
    <property type="project" value="InterPro"/>
</dbReference>